<organism evidence="2 3">
    <name type="scientific">Gossypium arboreum</name>
    <name type="common">Tree cotton</name>
    <name type="synonym">Gossypium nanking</name>
    <dbReference type="NCBI Taxonomy" id="29729"/>
    <lineage>
        <taxon>Eukaryota</taxon>
        <taxon>Viridiplantae</taxon>
        <taxon>Streptophyta</taxon>
        <taxon>Embryophyta</taxon>
        <taxon>Tracheophyta</taxon>
        <taxon>Spermatophyta</taxon>
        <taxon>Magnoliopsida</taxon>
        <taxon>eudicotyledons</taxon>
        <taxon>Gunneridae</taxon>
        <taxon>Pentapetalae</taxon>
        <taxon>rosids</taxon>
        <taxon>malvids</taxon>
        <taxon>Malvales</taxon>
        <taxon>Malvaceae</taxon>
        <taxon>Malvoideae</taxon>
        <taxon>Gossypium</taxon>
    </lineage>
</organism>
<keyword evidence="3" id="KW-1185">Reference proteome</keyword>
<gene>
    <name evidence="2" type="ORF">PVK06_028627</name>
</gene>
<dbReference type="Gene3D" id="3.30.420.10">
    <property type="entry name" value="Ribonuclease H-like superfamily/Ribonuclease H"/>
    <property type="match status" value="1"/>
</dbReference>
<evidence type="ECO:0000313" key="2">
    <source>
        <dbReference type="EMBL" id="KAK5813179.1"/>
    </source>
</evidence>
<sequence>MMRRIIENSIGHPLKNQKILEFKDLSCVTCSQGKLIIRPSPVKVRIESFKFLERIQGDICGPIHLPCGPFRYFMVLIDASIRWLHVCLLSTRNLAFTRLLAQIIRLRAQFPDYAIKTIRLDNADLFTARFIDCHFDETTFPTLREEKIQLVKEITWNGSSLSQLNPRTSQCEQEVQRIIHLQNIANQLPDSFTDLKRITKSHILAKNAPIRIDIPIRQIVSAKESNPRLKRGRPIGSKDKNPRKRKGAIIQDGNIVEASAPEEAKDITNQKTLEEVQVPENGDNEEISINYITSGKR</sequence>
<proteinExistence type="predicted"/>
<evidence type="ECO:0000313" key="3">
    <source>
        <dbReference type="Proteomes" id="UP001358586"/>
    </source>
</evidence>
<feature type="region of interest" description="Disordered" evidence="1">
    <location>
        <begin position="225"/>
        <end position="297"/>
    </location>
</feature>
<dbReference type="InterPro" id="IPR012337">
    <property type="entry name" value="RNaseH-like_sf"/>
</dbReference>
<evidence type="ECO:0000256" key="1">
    <source>
        <dbReference type="SAM" id="MobiDB-lite"/>
    </source>
</evidence>
<comment type="caution">
    <text evidence="2">The sequence shown here is derived from an EMBL/GenBank/DDBJ whole genome shotgun (WGS) entry which is preliminary data.</text>
</comment>
<evidence type="ECO:0008006" key="4">
    <source>
        <dbReference type="Google" id="ProtNLM"/>
    </source>
</evidence>
<protein>
    <recommendedName>
        <fullName evidence="4">Integrase catalytic domain-containing protein</fullName>
    </recommendedName>
</protein>
<dbReference type="Proteomes" id="UP001358586">
    <property type="component" value="Chromosome 8"/>
</dbReference>
<feature type="compositionally biased region" description="Basic and acidic residues" evidence="1">
    <location>
        <begin position="262"/>
        <end position="274"/>
    </location>
</feature>
<reference evidence="2 3" key="1">
    <citation type="submission" date="2023-03" db="EMBL/GenBank/DDBJ databases">
        <title>WGS of Gossypium arboreum.</title>
        <authorList>
            <person name="Yu D."/>
        </authorList>
    </citation>
    <scope>NUCLEOTIDE SEQUENCE [LARGE SCALE GENOMIC DNA]</scope>
    <source>
        <tissue evidence="2">Leaf</tissue>
    </source>
</reference>
<dbReference type="SUPFAM" id="SSF53098">
    <property type="entry name" value="Ribonuclease H-like"/>
    <property type="match status" value="1"/>
</dbReference>
<name>A0ABR0P456_GOSAR</name>
<dbReference type="EMBL" id="JARKNE010000008">
    <property type="protein sequence ID" value="KAK5813179.1"/>
    <property type="molecule type" value="Genomic_DNA"/>
</dbReference>
<dbReference type="InterPro" id="IPR036397">
    <property type="entry name" value="RNaseH_sf"/>
</dbReference>
<accession>A0ABR0P456</accession>